<reference evidence="1" key="1">
    <citation type="submission" date="2021-08" db="EMBL/GenBank/DDBJ databases">
        <title>The first chromosome-level gecko genome reveals the dynamic sex chromosomes of Neotropical dwarf geckos (Sphaerodactylidae: Sphaerodactylus).</title>
        <authorList>
            <person name="Pinto B.J."/>
            <person name="Keating S.E."/>
            <person name="Gamble T."/>
        </authorList>
    </citation>
    <scope>NUCLEOTIDE SEQUENCE</scope>
    <source>
        <strain evidence="1">TG3544</strain>
    </source>
</reference>
<dbReference type="Proteomes" id="UP000827872">
    <property type="component" value="Linkage Group LG01"/>
</dbReference>
<sequence>MRPGVKLFVGNVPEEASQVELRELFEAAAAEPGEVLNVALMKQFAFVHMRDEEAAERAILKVNGHSLHGRRVIVEHSRPRPKHTVKVFVGNVSAACTSSELRVLFQQFGPVVECDVVKGIGRRDERPCPFSPLGARHPQVESRLLFLVPFRYLSLP</sequence>
<comment type="caution">
    <text evidence="1">The sequence shown here is derived from an EMBL/GenBank/DDBJ whole genome shotgun (WGS) entry which is preliminary data.</text>
</comment>
<protein>
    <submittedName>
        <fullName evidence="1">Uncharacterized protein</fullName>
    </submittedName>
</protein>
<proteinExistence type="predicted"/>
<accession>A0ACB8G8U3</accession>
<dbReference type="EMBL" id="CM037614">
    <property type="protein sequence ID" value="KAH8015997.1"/>
    <property type="molecule type" value="Genomic_DNA"/>
</dbReference>
<evidence type="ECO:0000313" key="2">
    <source>
        <dbReference type="Proteomes" id="UP000827872"/>
    </source>
</evidence>
<gene>
    <name evidence="1" type="ORF">K3G42_011036</name>
</gene>
<organism evidence="1 2">
    <name type="scientific">Sphaerodactylus townsendi</name>
    <dbReference type="NCBI Taxonomy" id="933632"/>
    <lineage>
        <taxon>Eukaryota</taxon>
        <taxon>Metazoa</taxon>
        <taxon>Chordata</taxon>
        <taxon>Craniata</taxon>
        <taxon>Vertebrata</taxon>
        <taxon>Euteleostomi</taxon>
        <taxon>Lepidosauria</taxon>
        <taxon>Squamata</taxon>
        <taxon>Bifurcata</taxon>
        <taxon>Gekkota</taxon>
        <taxon>Sphaerodactylidae</taxon>
        <taxon>Sphaerodactylus</taxon>
    </lineage>
</organism>
<keyword evidence="2" id="KW-1185">Reference proteome</keyword>
<evidence type="ECO:0000313" key="1">
    <source>
        <dbReference type="EMBL" id="KAH8015997.1"/>
    </source>
</evidence>
<name>A0ACB8G8U3_9SAUR</name>